<evidence type="ECO:0000256" key="1">
    <source>
        <dbReference type="ARBA" id="ARBA00022840"/>
    </source>
</evidence>
<evidence type="ECO:0000313" key="4">
    <source>
        <dbReference type="Proteomes" id="UP000541444"/>
    </source>
</evidence>
<dbReference type="OrthoDB" id="1898799at2759"/>
<evidence type="ECO:0000313" key="3">
    <source>
        <dbReference type="EMBL" id="KAF6168865.1"/>
    </source>
</evidence>
<gene>
    <name evidence="3" type="ORF">GIB67_038362</name>
</gene>
<dbReference type="InterPro" id="IPR002182">
    <property type="entry name" value="NB-ARC"/>
</dbReference>
<sequence>MFIQALMDDQTKLVGIYIMGGVGKMTLMKVIRKKVKETKLFDKVVFATVSQYPELRGIQTHIVESLGMKIEDQSIPARAAKLLARLKQEKNILRMLDDLWTRLELSDVRINLDEVTCKMIITSSILDVCNSMKTIKNIDVKVLSKNDSLELFRQEVGDVDSNTLHEMSEKIVNKWRGLPLAIIRLARALRKKDKSVWIDVNPQLRKSMYGGISHVIASIKLSYDILETSRCFLLYVLFPEDHKVTMDVLEGYAMGEGSLEEVETLSEARGNLHIMVDTLVSSGLLVKGDDEGYVMMHDIVRDAAIPSVWTNVVNSLFLKSIFYKDGMRIILSINGECAMCRPSRMFILELYFGSVTCCYN</sequence>
<dbReference type="Gene3D" id="3.40.50.300">
    <property type="entry name" value="P-loop containing nucleotide triphosphate hydrolases"/>
    <property type="match status" value="1"/>
</dbReference>
<dbReference type="GO" id="GO:0005524">
    <property type="term" value="F:ATP binding"/>
    <property type="evidence" value="ECO:0007669"/>
    <property type="project" value="UniProtKB-KW"/>
</dbReference>
<protein>
    <recommendedName>
        <fullName evidence="2">NB-ARC domain-containing protein</fullName>
    </recommendedName>
</protein>
<dbReference type="InterPro" id="IPR042197">
    <property type="entry name" value="Apaf_helical"/>
</dbReference>
<dbReference type="EMBL" id="JACGCM010000671">
    <property type="protein sequence ID" value="KAF6168865.1"/>
    <property type="molecule type" value="Genomic_DNA"/>
</dbReference>
<accession>A0A7J7NNU5</accession>
<name>A0A7J7NNU5_9MAGN</name>
<dbReference type="Gene3D" id="1.10.8.430">
    <property type="entry name" value="Helical domain of apoptotic protease-activating factors"/>
    <property type="match status" value="1"/>
</dbReference>
<dbReference type="Proteomes" id="UP000541444">
    <property type="component" value="Unassembled WGS sequence"/>
</dbReference>
<dbReference type="AlphaFoldDB" id="A0A7J7NNU5"/>
<dbReference type="Pfam" id="PF00931">
    <property type="entry name" value="NB-ARC"/>
    <property type="match status" value="1"/>
</dbReference>
<feature type="domain" description="NB-ARC" evidence="2">
    <location>
        <begin position="3"/>
        <end position="158"/>
    </location>
</feature>
<proteinExistence type="predicted"/>
<dbReference type="GO" id="GO:0043531">
    <property type="term" value="F:ADP binding"/>
    <property type="evidence" value="ECO:0007669"/>
    <property type="project" value="InterPro"/>
</dbReference>
<organism evidence="3 4">
    <name type="scientific">Kingdonia uniflora</name>
    <dbReference type="NCBI Taxonomy" id="39325"/>
    <lineage>
        <taxon>Eukaryota</taxon>
        <taxon>Viridiplantae</taxon>
        <taxon>Streptophyta</taxon>
        <taxon>Embryophyta</taxon>
        <taxon>Tracheophyta</taxon>
        <taxon>Spermatophyta</taxon>
        <taxon>Magnoliopsida</taxon>
        <taxon>Ranunculales</taxon>
        <taxon>Circaeasteraceae</taxon>
        <taxon>Kingdonia</taxon>
    </lineage>
</organism>
<dbReference type="InterPro" id="IPR050905">
    <property type="entry name" value="Plant_NBS-LRR"/>
</dbReference>
<keyword evidence="1" id="KW-0547">Nucleotide-binding</keyword>
<dbReference type="InterPro" id="IPR027417">
    <property type="entry name" value="P-loop_NTPase"/>
</dbReference>
<keyword evidence="1" id="KW-0067">ATP-binding</keyword>
<reference evidence="3 4" key="1">
    <citation type="journal article" date="2020" name="IScience">
        <title>Genome Sequencing of the Endangered Kingdonia uniflora (Circaeasteraceae, Ranunculales) Reveals Potential Mechanisms of Evolutionary Specialization.</title>
        <authorList>
            <person name="Sun Y."/>
            <person name="Deng T."/>
            <person name="Zhang A."/>
            <person name="Moore M.J."/>
            <person name="Landis J.B."/>
            <person name="Lin N."/>
            <person name="Zhang H."/>
            <person name="Zhang X."/>
            <person name="Huang J."/>
            <person name="Zhang X."/>
            <person name="Sun H."/>
            <person name="Wang H."/>
        </authorList>
    </citation>
    <scope>NUCLEOTIDE SEQUENCE [LARGE SCALE GENOMIC DNA]</scope>
    <source>
        <strain evidence="3">TB1705</strain>
        <tissue evidence="3">Leaf</tissue>
    </source>
</reference>
<dbReference type="PRINTS" id="PR00364">
    <property type="entry name" value="DISEASERSIST"/>
</dbReference>
<dbReference type="SUPFAM" id="SSF52540">
    <property type="entry name" value="P-loop containing nucleoside triphosphate hydrolases"/>
    <property type="match status" value="1"/>
</dbReference>
<dbReference type="PANTHER" id="PTHR33463">
    <property type="entry name" value="NB-ARC DOMAIN-CONTAINING PROTEIN-RELATED"/>
    <property type="match status" value="1"/>
</dbReference>
<evidence type="ECO:0000259" key="2">
    <source>
        <dbReference type="Pfam" id="PF00931"/>
    </source>
</evidence>
<comment type="caution">
    <text evidence="3">The sequence shown here is derived from an EMBL/GenBank/DDBJ whole genome shotgun (WGS) entry which is preliminary data.</text>
</comment>
<dbReference type="PANTHER" id="PTHR33463:SF218">
    <property type="entry name" value="DISEASE RESISTANCE PROTEIN RPS2-LIKE"/>
    <property type="match status" value="1"/>
</dbReference>
<keyword evidence="4" id="KW-1185">Reference proteome</keyword>